<keyword evidence="4" id="KW-0813">Transport</keyword>
<feature type="region of interest" description="Disordered" evidence="11">
    <location>
        <begin position="89"/>
        <end position="120"/>
    </location>
</feature>
<evidence type="ECO:0000256" key="10">
    <source>
        <dbReference type="ARBA" id="ARBA00023136"/>
    </source>
</evidence>
<evidence type="ECO:0000256" key="7">
    <source>
        <dbReference type="ARBA" id="ARBA00022927"/>
    </source>
</evidence>
<evidence type="ECO:0000256" key="3">
    <source>
        <dbReference type="ARBA" id="ARBA00021257"/>
    </source>
</evidence>
<accession>A0ABR4Q4G8</accession>
<keyword evidence="14" id="KW-1185">Reference proteome</keyword>
<evidence type="ECO:0000313" key="14">
    <source>
        <dbReference type="Proteomes" id="UP001651158"/>
    </source>
</evidence>
<keyword evidence="5 12" id="KW-0812">Transmembrane</keyword>
<dbReference type="Pfam" id="PF03839">
    <property type="entry name" value="Sec62"/>
    <property type="match status" value="1"/>
</dbReference>
<evidence type="ECO:0000256" key="9">
    <source>
        <dbReference type="ARBA" id="ARBA00023010"/>
    </source>
</evidence>
<keyword evidence="9" id="KW-0811">Translocation</keyword>
<keyword evidence="6" id="KW-0256">Endoplasmic reticulum</keyword>
<sequence>MSSKKRGKLKRCGTSGEELQPSPFELEVCKYLYRSLPSSEGRLGGCRVNYFSASSAVECLLQSKWADPLPKGRRHCSVYGETFGEAINRKVKRKGSGKEKEDEEEKKKSRTHRSAEWKSSRKKEVVQTEVDASALSEKWLAPTRSVTTKRSRSSVAKESSFMSYFVSCASSPSSTSTKRKKPTRLEYAVDQVFVLEDEVEGEGEGESVYVWIYEAPPNLITWLLGLALIAGVIACCAFPMWPWQARQGAYYVTLVALTLLGALLFLATLRALLCVLILLLSLGRMRLWLFPNLFADCGFFESFRPLYTLDRVTIPNPKLVTNIDGKE</sequence>
<dbReference type="PANTHER" id="PTHR12443">
    <property type="entry name" value="TRANSLOCATION PROTEIN SEC62"/>
    <property type="match status" value="1"/>
</dbReference>
<keyword evidence="10 12" id="KW-0472">Membrane</keyword>
<feature type="transmembrane region" description="Helical" evidence="12">
    <location>
        <begin position="249"/>
        <end position="280"/>
    </location>
</feature>
<dbReference type="EMBL" id="JAKROA010000012">
    <property type="protein sequence ID" value="KAL5104424.1"/>
    <property type="molecule type" value="Genomic_DNA"/>
</dbReference>
<gene>
    <name evidence="13" type="ORF">TcWFU_002727</name>
</gene>
<keyword evidence="7" id="KW-0653">Protein transport</keyword>
<evidence type="ECO:0000256" key="2">
    <source>
        <dbReference type="ARBA" id="ARBA00010604"/>
    </source>
</evidence>
<comment type="subcellular location">
    <subcellularLocation>
        <location evidence="1">Endoplasmic reticulum membrane</location>
        <topology evidence="1">Multi-pass membrane protein</topology>
    </subcellularLocation>
</comment>
<organism evidence="13 14">
    <name type="scientific">Taenia crassiceps</name>
    <dbReference type="NCBI Taxonomy" id="6207"/>
    <lineage>
        <taxon>Eukaryota</taxon>
        <taxon>Metazoa</taxon>
        <taxon>Spiralia</taxon>
        <taxon>Lophotrochozoa</taxon>
        <taxon>Platyhelminthes</taxon>
        <taxon>Cestoda</taxon>
        <taxon>Eucestoda</taxon>
        <taxon>Cyclophyllidea</taxon>
        <taxon>Taeniidae</taxon>
        <taxon>Taenia</taxon>
    </lineage>
</organism>
<comment type="caution">
    <text evidence="13">The sequence shown here is derived from an EMBL/GenBank/DDBJ whole genome shotgun (WGS) entry which is preliminary data.</text>
</comment>
<protein>
    <recommendedName>
        <fullName evidence="3">Translocation protein SEC62</fullName>
    </recommendedName>
</protein>
<evidence type="ECO:0000256" key="8">
    <source>
        <dbReference type="ARBA" id="ARBA00022989"/>
    </source>
</evidence>
<comment type="similarity">
    <text evidence="2">Belongs to the SEC62 family.</text>
</comment>
<evidence type="ECO:0000256" key="1">
    <source>
        <dbReference type="ARBA" id="ARBA00004477"/>
    </source>
</evidence>
<feature type="transmembrane region" description="Helical" evidence="12">
    <location>
        <begin position="219"/>
        <end position="243"/>
    </location>
</feature>
<evidence type="ECO:0000256" key="12">
    <source>
        <dbReference type="SAM" id="Phobius"/>
    </source>
</evidence>
<dbReference type="PANTHER" id="PTHR12443:SF9">
    <property type="entry name" value="TRANSLOCATION PROTEIN SEC62"/>
    <property type="match status" value="1"/>
</dbReference>
<name>A0ABR4Q4G8_9CEST</name>
<evidence type="ECO:0000256" key="6">
    <source>
        <dbReference type="ARBA" id="ARBA00022824"/>
    </source>
</evidence>
<evidence type="ECO:0000313" key="13">
    <source>
        <dbReference type="EMBL" id="KAL5104424.1"/>
    </source>
</evidence>
<reference evidence="13 14" key="1">
    <citation type="journal article" date="2022" name="Front. Cell. Infect. Microbiol.">
        <title>The Genomes of Two Strains of Taenia crassiceps the Animal Model for the Study of Human Cysticercosis.</title>
        <authorList>
            <person name="Bobes R.J."/>
            <person name="Estrada K."/>
            <person name="Rios-Valencia D.G."/>
            <person name="Calderon-Gallegos A."/>
            <person name="de la Torre P."/>
            <person name="Carrero J.C."/>
            <person name="Sanchez-Flores A."/>
            <person name="Laclette J.P."/>
        </authorList>
    </citation>
    <scope>NUCLEOTIDE SEQUENCE [LARGE SCALE GENOMIC DNA]</scope>
    <source>
        <strain evidence="13">WFUcys</strain>
    </source>
</reference>
<evidence type="ECO:0000256" key="4">
    <source>
        <dbReference type="ARBA" id="ARBA00022448"/>
    </source>
</evidence>
<evidence type="ECO:0000256" key="5">
    <source>
        <dbReference type="ARBA" id="ARBA00022692"/>
    </source>
</evidence>
<keyword evidence="8 12" id="KW-1133">Transmembrane helix</keyword>
<proteinExistence type="inferred from homology"/>
<evidence type="ECO:0000256" key="11">
    <source>
        <dbReference type="SAM" id="MobiDB-lite"/>
    </source>
</evidence>
<dbReference type="Proteomes" id="UP001651158">
    <property type="component" value="Unassembled WGS sequence"/>
</dbReference>
<dbReference type="InterPro" id="IPR004728">
    <property type="entry name" value="Sec62"/>
</dbReference>